<dbReference type="EMBL" id="JYIK01001052">
    <property type="protein sequence ID" value="KWX07507.1"/>
    <property type="molecule type" value="Genomic_DNA"/>
</dbReference>
<evidence type="ECO:0000259" key="1">
    <source>
        <dbReference type="Pfam" id="PF01610"/>
    </source>
</evidence>
<comment type="caution">
    <text evidence="2">The sequence shown here is derived from an EMBL/GenBank/DDBJ whole genome shotgun (WGS) entry which is preliminary data.</text>
</comment>
<evidence type="ECO:0000313" key="2">
    <source>
        <dbReference type="EMBL" id="KWX07507.1"/>
    </source>
</evidence>
<reference evidence="3" key="1">
    <citation type="submission" date="2015-02" db="EMBL/GenBank/DDBJ databases">
        <title>Physiological reanalysis, assessment of diazotrophy, and genome sequences of multiple isolates of Streptomyces thermoautotrophicus.</title>
        <authorList>
            <person name="MacKellar D.C."/>
            <person name="Lieber L."/>
            <person name="Norman J."/>
            <person name="Bolger A."/>
            <person name="Tobin C."/>
            <person name="Murray J.W."/>
            <person name="Friesen M."/>
            <person name="Prell J."/>
        </authorList>
    </citation>
    <scope>NUCLEOTIDE SEQUENCE [LARGE SCALE GENOMIC DNA]</scope>
    <source>
        <strain evidence="3">UBT1</strain>
    </source>
</reference>
<dbReference type="PANTHER" id="PTHR33498:SF1">
    <property type="entry name" value="TRANSPOSASE FOR INSERTION SEQUENCE ELEMENT IS1557"/>
    <property type="match status" value="1"/>
</dbReference>
<dbReference type="RefSeq" id="WP_198532842.1">
    <property type="nucleotide sequence ID" value="NZ_JYIK01001052.1"/>
</dbReference>
<dbReference type="PANTHER" id="PTHR33498">
    <property type="entry name" value="TRANSPOSASE FOR INSERTION SEQUENCE ELEMENT IS1557"/>
    <property type="match status" value="1"/>
</dbReference>
<dbReference type="Proteomes" id="UP000070598">
    <property type="component" value="Unassembled WGS sequence"/>
</dbReference>
<dbReference type="InterPro" id="IPR002560">
    <property type="entry name" value="Transposase_DDE"/>
</dbReference>
<dbReference type="Pfam" id="PF01610">
    <property type="entry name" value="DDE_Tnp_ISL3"/>
    <property type="match status" value="1"/>
</dbReference>
<gene>
    <name evidence="2" type="ORF">TR74_18535</name>
</gene>
<sequence>AIARTLRLARGTARRFARADSPDELLTKDGTGRRPSMLEEFTPSPYWRWNAGCTDAARLREEIQAPGYRGSYATARDHLRPFRSGTTAPEPVPAPPTVRPVAGWIIRNPRTLDPGEEHQLKAILARCPHRNTVHGHVRAFARMMRPRRGDRLTDWMATVLAADLPEPHSFSTGLRRDRHAVTAGLTLPWSFGPVEGHINRIKMLKRQMYGRANPDLLRTRVLLAD</sequence>
<dbReference type="AlphaFoldDB" id="A0A132NC18"/>
<protein>
    <recommendedName>
        <fullName evidence="1">Transposase IS204/IS1001/IS1096/IS1165 DDE domain-containing protein</fullName>
    </recommendedName>
</protein>
<dbReference type="PATRIC" id="fig|1469144.9.peg.1384"/>
<feature type="non-terminal residue" evidence="2">
    <location>
        <position position="1"/>
    </location>
</feature>
<evidence type="ECO:0000313" key="3">
    <source>
        <dbReference type="Proteomes" id="UP000070598"/>
    </source>
</evidence>
<proteinExistence type="predicted"/>
<dbReference type="InterPro" id="IPR047951">
    <property type="entry name" value="Transpos_ISL3"/>
</dbReference>
<feature type="domain" description="Transposase IS204/IS1001/IS1096/IS1165 DDE" evidence="1">
    <location>
        <begin position="105"/>
        <end position="221"/>
    </location>
</feature>
<accession>A0A132NC18</accession>
<organism evidence="2 3">
    <name type="scientific">Carbonactinospora thermoautotrophica</name>
    <dbReference type="NCBI Taxonomy" id="1469144"/>
    <lineage>
        <taxon>Bacteria</taxon>
        <taxon>Bacillati</taxon>
        <taxon>Actinomycetota</taxon>
        <taxon>Actinomycetes</taxon>
        <taxon>Kitasatosporales</taxon>
        <taxon>Carbonactinosporaceae</taxon>
        <taxon>Carbonactinospora</taxon>
    </lineage>
</organism>
<name>A0A132NC18_9ACTN</name>